<proteinExistence type="predicted"/>
<dbReference type="EMBL" id="RAPN01000001">
    <property type="protein sequence ID" value="RKD90010.1"/>
    <property type="molecule type" value="Genomic_DNA"/>
</dbReference>
<feature type="transmembrane region" description="Helical" evidence="1">
    <location>
        <begin position="978"/>
        <end position="1004"/>
    </location>
</feature>
<dbReference type="SUPFAM" id="SSF82866">
    <property type="entry name" value="Multidrug efflux transporter AcrB transmembrane domain"/>
    <property type="match status" value="2"/>
</dbReference>
<feature type="transmembrane region" description="Helical" evidence="1">
    <location>
        <begin position="467"/>
        <end position="490"/>
    </location>
</feature>
<dbReference type="Gene3D" id="3.30.70.1320">
    <property type="entry name" value="Multidrug efflux transporter AcrB pore domain like"/>
    <property type="match status" value="1"/>
</dbReference>
<name>A0A419W3V9_9BACT</name>
<dbReference type="PANTHER" id="PTHR32063">
    <property type="match status" value="1"/>
</dbReference>
<reference evidence="2 3" key="1">
    <citation type="submission" date="2018-09" db="EMBL/GenBank/DDBJ databases">
        <title>Genomic Encyclopedia of Archaeal and Bacterial Type Strains, Phase II (KMG-II): from individual species to whole genera.</title>
        <authorList>
            <person name="Goeker M."/>
        </authorList>
    </citation>
    <scope>NUCLEOTIDE SEQUENCE [LARGE SCALE GENOMIC DNA]</scope>
    <source>
        <strain evidence="2 3">DSM 27148</strain>
    </source>
</reference>
<dbReference type="GO" id="GO:0042910">
    <property type="term" value="F:xenobiotic transmembrane transporter activity"/>
    <property type="evidence" value="ECO:0007669"/>
    <property type="project" value="TreeGrafter"/>
</dbReference>
<feature type="transmembrane region" description="Helical" evidence="1">
    <location>
        <begin position="518"/>
        <end position="538"/>
    </location>
</feature>
<feature type="transmembrane region" description="Helical" evidence="1">
    <location>
        <begin position="431"/>
        <end position="461"/>
    </location>
</feature>
<feature type="transmembrane region" description="Helical" evidence="1">
    <location>
        <begin position="12"/>
        <end position="30"/>
    </location>
</feature>
<keyword evidence="1" id="KW-1133">Transmembrane helix</keyword>
<evidence type="ECO:0000256" key="1">
    <source>
        <dbReference type="SAM" id="Phobius"/>
    </source>
</evidence>
<protein>
    <submittedName>
        <fullName evidence="2">CzcA family heavy metal efflux pump</fullName>
    </submittedName>
</protein>
<feature type="transmembrane region" description="Helical" evidence="1">
    <location>
        <begin position="951"/>
        <end position="972"/>
    </location>
</feature>
<accession>A0A419W3V9</accession>
<dbReference type="PRINTS" id="PR00702">
    <property type="entry name" value="ACRIFLAVINRP"/>
</dbReference>
<feature type="transmembrane region" description="Helical" evidence="1">
    <location>
        <begin position="901"/>
        <end position="923"/>
    </location>
</feature>
<dbReference type="Gene3D" id="3.30.70.1440">
    <property type="entry name" value="Multidrug efflux transporter AcrB pore domain"/>
    <property type="match status" value="1"/>
</dbReference>
<gene>
    <name evidence="2" type="ORF">BC643_0346</name>
</gene>
<comment type="caution">
    <text evidence="2">The sequence shown here is derived from an EMBL/GenBank/DDBJ whole genome shotgun (WGS) entry which is preliminary data.</text>
</comment>
<dbReference type="OrthoDB" id="9758757at2"/>
<feature type="transmembrane region" description="Helical" evidence="1">
    <location>
        <begin position="359"/>
        <end position="379"/>
    </location>
</feature>
<evidence type="ECO:0000313" key="2">
    <source>
        <dbReference type="EMBL" id="RKD90010.1"/>
    </source>
</evidence>
<dbReference type="SUPFAM" id="SSF82693">
    <property type="entry name" value="Multidrug efflux transporter AcrB pore domain, PN1, PN2, PC1 and PC2 subdomains"/>
    <property type="match status" value="3"/>
</dbReference>
<sequence>MQLKESFYQKFKSPLGIIFLIIIAVGLYSYSQMKVELLPNVTFPKVKIIADNGEQPVDKMLITVTRPLEEAIKKSENLQMIQSTTSRGTCEISAFFNWNTDIDLARQQIDARISESRTDLPADLKVVIEKMNPSILAAAGYSLEGDLSPVALKKIAQYTVKPYLEQIDGIREVAVTGGRNKEYQLVLNPEKMSALGITPEGIGKALSQTNFIRSNGYLNDNHRLYLSLTDAAVKDLGQLERTVVRSTGNSTVLLKDVADVKIDGQIEYLKIKANGKDVPLIAVMKQPEANLSDMDAQMKQRVNELNSHLLPKGVKMVPYYNQADFVDTAIKSIRDVLWVGILLAIIVTILFLRSFKSSIVILITVPVSLLLTIIAMKAFGFNLNIMTLGAIAAAIGLVIDDAVVVVEQIHRTHEEHPEENYRTVVPKAIKYLLPAMVGSSLSTIVIFLPFGLMTGVAGAYFNIMTQTMIITLTASFLVTWLLLPVLYLIFFGNTREKHLKTAEVRKQNWVLFFLKRPYIAIALVAVMIAGIFLIYPALPSGFLPEMDEGSIVLDFNSPPGTSLDETDLMLQKADQIVTSMPEVESYSRRAGTQMGFFITEPNRGDYLIKLKTKRERTTEEVIDDIRTRIEAQIPALTVDFGQVIGDMLGDLMSSTQPIEIKLFGNDTRQLEEYSQKIADVVDQVSGTADVFDGITIAGPSVVVEPDEAKLNRFNLTPDNFQYQLQTQLGGIVVGNIQEPLQMCDVRMIYPNRLGTTVDALKESQIFLPDGQLVPMKRVADVSLSQGVAEMNRENLKSVDYITARLNNRDLGSTLADIQKEIRTKINLPPGMNLEYGGAYKEQQQAFQELMLILILASVLVFTIILFLFRRIKVALLLIFLVMLAPAGSGLLLFLLNVPLNVGSYVGIIMIIGIVGEASIFTYLQYMEERQKGESVRDSIVYSISIRLRPKLMTALSAIMALLPLALGIGSGAQMHQSLAISVIGGLVFALPVLLIALPTFLGLIERD</sequence>
<evidence type="ECO:0000313" key="3">
    <source>
        <dbReference type="Proteomes" id="UP000283387"/>
    </source>
</evidence>
<dbReference type="Gene3D" id="3.30.2090.10">
    <property type="entry name" value="Multidrug efflux transporter AcrB TolC docking domain, DN and DC subdomains"/>
    <property type="match status" value="2"/>
</dbReference>
<feature type="transmembrane region" description="Helical" evidence="1">
    <location>
        <begin position="849"/>
        <end position="868"/>
    </location>
</feature>
<feature type="transmembrane region" description="Helical" evidence="1">
    <location>
        <begin position="336"/>
        <end position="352"/>
    </location>
</feature>
<dbReference type="SUPFAM" id="SSF82714">
    <property type="entry name" value="Multidrug efflux transporter AcrB TolC docking domain, DN and DC subdomains"/>
    <property type="match status" value="2"/>
</dbReference>
<organism evidence="2 3">
    <name type="scientific">Mangrovibacterium diazotrophicum</name>
    <dbReference type="NCBI Taxonomy" id="1261403"/>
    <lineage>
        <taxon>Bacteria</taxon>
        <taxon>Pseudomonadati</taxon>
        <taxon>Bacteroidota</taxon>
        <taxon>Bacteroidia</taxon>
        <taxon>Marinilabiliales</taxon>
        <taxon>Prolixibacteraceae</taxon>
        <taxon>Mangrovibacterium</taxon>
    </lineage>
</organism>
<dbReference type="InterPro" id="IPR027463">
    <property type="entry name" value="AcrB_DN_DC_subdom"/>
</dbReference>
<dbReference type="AlphaFoldDB" id="A0A419W3V9"/>
<dbReference type="PANTHER" id="PTHR32063:SF24">
    <property type="entry name" value="CATION EFFLUX SYSTEM (ACRB_ACRD_ACRF FAMILY)"/>
    <property type="match status" value="1"/>
</dbReference>
<dbReference type="Pfam" id="PF00873">
    <property type="entry name" value="ACR_tran"/>
    <property type="match status" value="1"/>
</dbReference>
<keyword evidence="3" id="KW-1185">Reference proteome</keyword>
<dbReference type="RefSeq" id="WP_120271449.1">
    <property type="nucleotide sequence ID" value="NZ_RAPN01000001.1"/>
</dbReference>
<keyword evidence="1" id="KW-0812">Transmembrane</keyword>
<dbReference type="Gene3D" id="1.20.1640.10">
    <property type="entry name" value="Multidrug efflux transporter AcrB transmembrane domain"/>
    <property type="match status" value="2"/>
</dbReference>
<dbReference type="Proteomes" id="UP000283387">
    <property type="component" value="Unassembled WGS sequence"/>
</dbReference>
<dbReference type="InterPro" id="IPR001036">
    <property type="entry name" value="Acrflvin-R"/>
</dbReference>
<feature type="transmembrane region" description="Helical" evidence="1">
    <location>
        <begin position="875"/>
        <end position="895"/>
    </location>
</feature>
<keyword evidence="1" id="KW-0472">Membrane</keyword>
<dbReference type="GO" id="GO:0005886">
    <property type="term" value="C:plasma membrane"/>
    <property type="evidence" value="ECO:0007669"/>
    <property type="project" value="TreeGrafter"/>
</dbReference>
<dbReference type="Gene3D" id="3.30.70.1430">
    <property type="entry name" value="Multidrug efflux transporter AcrB pore domain"/>
    <property type="match status" value="2"/>
</dbReference>